<dbReference type="InterPro" id="IPR036291">
    <property type="entry name" value="NAD(P)-bd_dom_sf"/>
</dbReference>
<dbReference type="PANTHER" id="PTHR43401">
    <property type="entry name" value="L-THREONINE 3-DEHYDROGENASE"/>
    <property type="match status" value="1"/>
</dbReference>
<dbReference type="Gene3D" id="3.40.50.720">
    <property type="entry name" value="NAD(P)-binding Rossmann-like Domain"/>
    <property type="match status" value="1"/>
</dbReference>
<sequence>MKALVKYAKGPGNMEIRDVPEPQVRAGQIKIEVKAAGICGSDIHIYHDDIAIPINPPVVTGHEFSGVITEISDGVSGWNIGDRVVSETAYDFCGICDHCVNGFYNLCNHRKTLGYWFNGVFTTYTVVPAARVHKLPDNLDFIDGAMMEPLACVTHAVLELTHITAGDKVLITGPGAIGLLALQVAKTQGATVIIAGMEHDLERLKKADSLGADYCLNLSQAALQDEIDRLTDSCGVDVLLECSGNERAANDALLALKKRGQFTQIGLFGKPIMLDFEKVCFKELKVTGSLGSRRNSWQKALQLSAQGNVQMRPLISNIFPITEWKQAFSLFEEKQGLKLILTPVDDH</sequence>
<dbReference type="PANTHER" id="PTHR43401:SF2">
    <property type="entry name" value="L-THREONINE 3-DEHYDROGENASE"/>
    <property type="match status" value="1"/>
</dbReference>
<dbReference type="SUPFAM" id="SSF50129">
    <property type="entry name" value="GroES-like"/>
    <property type="match status" value="1"/>
</dbReference>
<dbReference type="InterPro" id="IPR050129">
    <property type="entry name" value="Zn_alcohol_dh"/>
</dbReference>
<feature type="domain" description="Enoyl reductase (ER)" evidence="4">
    <location>
        <begin position="10"/>
        <end position="341"/>
    </location>
</feature>
<organism evidence="5 6">
    <name type="scientific">candidate division KSB3 bacterium</name>
    <dbReference type="NCBI Taxonomy" id="2044937"/>
    <lineage>
        <taxon>Bacteria</taxon>
        <taxon>candidate division KSB3</taxon>
    </lineage>
</organism>
<dbReference type="SUPFAM" id="SSF51735">
    <property type="entry name" value="NAD(P)-binding Rossmann-fold domains"/>
    <property type="match status" value="1"/>
</dbReference>
<dbReference type="Pfam" id="PF08240">
    <property type="entry name" value="ADH_N"/>
    <property type="match status" value="1"/>
</dbReference>
<protein>
    <recommendedName>
        <fullName evidence="4">Enoyl reductase (ER) domain-containing protein</fullName>
    </recommendedName>
</protein>
<keyword evidence="3" id="KW-0560">Oxidoreductase</keyword>
<keyword evidence="2" id="KW-0862">Zinc</keyword>
<dbReference type="InterPro" id="IPR013149">
    <property type="entry name" value="ADH-like_C"/>
</dbReference>
<keyword evidence="1" id="KW-0479">Metal-binding</keyword>
<dbReference type="InterPro" id="IPR011032">
    <property type="entry name" value="GroES-like_sf"/>
</dbReference>
<dbReference type="Gene3D" id="3.90.180.10">
    <property type="entry name" value="Medium-chain alcohol dehydrogenases, catalytic domain"/>
    <property type="match status" value="1"/>
</dbReference>
<dbReference type="EMBL" id="PDSK01000079">
    <property type="protein sequence ID" value="PIE34685.1"/>
    <property type="molecule type" value="Genomic_DNA"/>
</dbReference>
<dbReference type="InterPro" id="IPR020843">
    <property type="entry name" value="ER"/>
</dbReference>
<evidence type="ECO:0000313" key="6">
    <source>
        <dbReference type="Proteomes" id="UP000230821"/>
    </source>
</evidence>
<dbReference type="CDD" id="cd08258">
    <property type="entry name" value="Zn_ADH4"/>
    <property type="match status" value="1"/>
</dbReference>
<evidence type="ECO:0000256" key="2">
    <source>
        <dbReference type="ARBA" id="ARBA00022833"/>
    </source>
</evidence>
<accession>A0A2G6KGC6</accession>
<proteinExistence type="predicted"/>
<evidence type="ECO:0000313" key="5">
    <source>
        <dbReference type="EMBL" id="PIE34685.1"/>
    </source>
</evidence>
<dbReference type="Pfam" id="PF00107">
    <property type="entry name" value="ADH_zinc_N"/>
    <property type="match status" value="1"/>
</dbReference>
<evidence type="ECO:0000259" key="4">
    <source>
        <dbReference type="SMART" id="SM00829"/>
    </source>
</evidence>
<gene>
    <name evidence="5" type="ORF">CSA56_07085</name>
</gene>
<dbReference type="AlphaFoldDB" id="A0A2G6KGC6"/>
<name>A0A2G6KGC6_9BACT</name>
<evidence type="ECO:0000256" key="3">
    <source>
        <dbReference type="ARBA" id="ARBA00023002"/>
    </source>
</evidence>
<dbReference type="GO" id="GO:0046872">
    <property type="term" value="F:metal ion binding"/>
    <property type="evidence" value="ECO:0007669"/>
    <property type="project" value="UniProtKB-KW"/>
</dbReference>
<dbReference type="InterPro" id="IPR013154">
    <property type="entry name" value="ADH-like_N"/>
</dbReference>
<dbReference type="GO" id="GO:0016491">
    <property type="term" value="F:oxidoreductase activity"/>
    <property type="evidence" value="ECO:0007669"/>
    <property type="project" value="UniProtKB-KW"/>
</dbReference>
<dbReference type="SMART" id="SM00829">
    <property type="entry name" value="PKS_ER"/>
    <property type="match status" value="1"/>
</dbReference>
<evidence type="ECO:0000256" key="1">
    <source>
        <dbReference type="ARBA" id="ARBA00022723"/>
    </source>
</evidence>
<reference evidence="5 6" key="1">
    <citation type="submission" date="2017-10" db="EMBL/GenBank/DDBJ databases">
        <title>Novel microbial diversity and functional potential in the marine mammal oral microbiome.</title>
        <authorList>
            <person name="Dudek N.K."/>
            <person name="Sun C.L."/>
            <person name="Burstein D."/>
            <person name="Kantor R.S."/>
            <person name="Aliaga Goltsman D.S."/>
            <person name="Bik E.M."/>
            <person name="Thomas B.C."/>
            <person name="Banfield J.F."/>
            <person name="Relman D.A."/>
        </authorList>
    </citation>
    <scope>NUCLEOTIDE SEQUENCE [LARGE SCALE GENOMIC DNA]</scope>
    <source>
        <strain evidence="5">DOLJORAL78_47_16</strain>
    </source>
</reference>
<dbReference type="Proteomes" id="UP000230821">
    <property type="component" value="Unassembled WGS sequence"/>
</dbReference>
<comment type="caution">
    <text evidence="5">The sequence shown here is derived from an EMBL/GenBank/DDBJ whole genome shotgun (WGS) entry which is preliminary data.</text>
</comment>